<dbReference type="PIRSF" id="PIRSF036615">
    <property type="entry name" value="MHYT_LytTR"/>
    <property type="match status" value="1"/>
</dbReference>
<dbReference type="InterPro" id="IPR005330">
    <property type="entry name" value="MHYT_dom"/>
</dbReference>
<feature type="transmembrane region" description="Helical" evidence="1">
    <location>
        <begin position="50"/>
        <end position="70"/>
    </location>
</feature>
<dbReference type="GO" id="GO:0003677">
    <property type="term" value="F:DNA binding"/>
    <property type="evidence" value="ECO:0007669"/>
    <property type="project" value="InterPro"/>
</dbReference>
<evidence type="ECO:0000256" key="2">
    <source>
        <dbReference type="SAM" id="MobiDB-lite"/>
    </source>
</evidence>
<feature type="domain" description="HTH LytTR-type" evidence="4">
    <location>
        <begin position="291"/>
        <end position="396"/>
    </location>
</feature>
<dbReference type="InterPro" id="IPR012073">
    <property type="entry name" value="LytTR_MHYT"/>
</dbReference>
<dbReference type="Pfam" id="PF04397">
    <property type="entry name" value="LytTR"/>
    <property type="match status" value="1"/>
</dbReference>
<feature type="domain" description="MHYT" evidence="3">
    <location>
        <begin position="14"/>
        <end position="200"/>
    </location>
</feature>
<proteinExistence type="predicted"/>
<dbReference type="SMART" id="SM00850">
    <property type="entry name" value="LytTR"/>
    <property type="match status" value="1"/>
</dbReference>
<dbReference type="PANTHER" id="PTHR35152:SF1">
    <property type="entry name" value="DOMAIN SIGNALLING PROTEIN, PUTATIVE (AFU_ORTHOLOGUE AFUA_5G11310)-RELATED"/>
    <property type="match status" value="1"/>
</dbReference>
<keyword evidence="1" id="KW-0472">Membrane</keyword>
<evidence type="ECO:0000313" key="6">
    <source>
        <dbReference type="Proteomes" id="UP000246352"/>
    </source>
</evidence>
<dbReference type="AlphaFoldDB" id="A0A317PDM9"/>
<dbReference type="PROSITE" id="PS50930">
    <property type="entry name" value="HTH_LYTTR"/>
    <property type="match status" value="1"/>
</dbReference>
<feature type="transmembrane region" description="Helical" evidence="1">
    <location>
        <begin position="16"/>
        <end position="38"/>
    </location>
</feature>
<feature type="transmembrane region" description="Helical" evidence="1">
    <location>
        <begin position="82"/>
        <end position="105"/>
    </location>
</feature>
<feature type="transmembrane region" description="Helical" evidence="1">
    <location>
        <begin position="146"/>
        <end position="167"/>
    </location>
</feature>
<evidence type="ECO:0000313" key="5">
    <source>
        <dbReference type="EMBL" id="PWV95755.1"/>
    </source>
</evidence>
<sequence length="406" mass="43368">MPARRDQPVISMHHNLYLVALSILVAIQASYVGLNLALRIPAAFAIDRRLLIAASAITLSVGIWSMHFIGMLSMGMASKVDYLVLPTLLSLLLCVLVTGIAVYLASLRSRHLLAVAAGVMGLGITTMHYVGMIALNSSARMTYDPAYVVVSFAIAVTASGLALWLAFSAERRPPLFLCATFLGCAVSGMHYTAMAGTAFDFSIAGQTVPTSFISSDTLAVIVSFVAFAISGIFMLTLVPMRAAADRGNPTPRTPQDGADDFHDAGLPGGAAADPRAGNPAGLLDAAASGLLPIEKNGNRFHIAANEVVSVHANAHYTYVFNGRDDLFCPLSITEIFERLPKPAFYRTHRSYIVNLEHVGRVKKSGDAAVAELDSPVRRTVPISRARVADLRQELAAHQSRRHSGVL</sequence>
<gene>
    <name evidence="5" type="ORF">DFR52_10819</name>
</gene>
<dbReference type="GO" id="GO:0016020">
    <property type="term" value="C:membrane"/>
    <property type="evidence" value="ECO:0007669"/>
    <property type="project" value="UniProtKB-UniRule"/>
</dbReference>
<evidence type="ECO:0000259" key="4">
    <source>
        <dbReference type="PROSITE" id="PS50930"/>
    </source>
</evidence>
<dbReference type="PANTHER" id="PTHR35152">
    <property type="entry name" value="DOMAIN SIGNALLING PROTEIN, PUTATIVE (AFU_ORTHOLOGUE AFUA_5G11310)-RELATED"/>
    <property type="match status" value="1"/>
</dbReference>
<keyword evidence="1" id="KW-1133">Transmembrane helix</keyword>
<dbReference type="Proteomes" id="UP000246352">
    <property type="component" value="Unassembled WGS sequence"/>
</dbReference>
<dbReference type="InterPro" id="IPR007492">
    <property type="entry name" value="LytTR_DNA-bd_dom"/>
</dbReference>
<comment type="caution">
    <text evidence="5">The sequence shown here is derived from an EMBL/GenBank/DDBJ whole genome shotgun (WGS) entry which is preliminary data.</text>
</comment>
<dbReference type="Gene3D" id="2.40.50.1020">
    <property type="entry name" value="LytTr DNA-binding domain"/>
    <property type="match status" value="1"/>
</dbReference>
<feature type="transmembrane region" description="Helical" evidence="1">
    <location>
        <begin position="112"/>
        <end position="134"/>
    </location>
</feature>
<organism evidence="5 6">
    <name type="scientific">Hoeflea marina</name>
    <dbReference type="NCBI Taxonomy" id="274592"/>
    <lineage>
        <taxon>Bacteria</taxon>
        <taxon>Pseudomonadati</taxon>
        <taxon>Pseudomonadota</taxon>
        <taxon>Alphaproteobacteria</taxon>
        <taxon>Hyphomicrobiales</taxon>
        <taxon>Rhizobiaceae</taxon>
        <taxon>Hoeflea</taxon>
    </lineage>
</organism>
<accession>A0A317PDM9</accession>
<feature type="transmembrane region" description="Helical" evidence="1">
    <location>
        <begin position="218"/>
        <end position="238"/>
    </location>
</feature>
<feature type="transmembrane region" description="Helical" evidence="1">
    <location>
        <begin position="174"/>
        <end position="198"/>
    </location>
</feature>
<dbReference type="PROSITE" id="PS50924">
    <property type="entry name" value="MHYT"/>
    <property type="match status" value="1"/>
</dbReference>
<reference evidence="5 6" key="1">
    <citation type="submission" date="2018-05" db="EMBL/GenBank/DDBJ databases">
        <title>Genomic Encyclopedia of Type Strains, Phase IV (KMG-IV): sequencing the most valuable type-strain genomes for metagenomic binning, comparative biology and taxonomic classification.</title>
        <authorList>
            <person name="Goeker M."/>
        </authorList>
    </citation>
    <scope>NUCLEOTIDE SEQUENCE [LARGE SCALE GENOMIC DNA]</scope>
    <source>
        <strain evidence="5 6">DSM 16791</strain>
    </source>
</reference>
<evidence type="ECO:0000259" key="3">
    <source>
        <dbReference type="PROSITE" id="PS50924"/>
    </source>
</evidence>
<name>A0A317PDM9_9HYPH</name>
<dbReference type="EMBL" id="QGTR01000008">
    <property type="protein sequence ID" value="PWV95755.1"/>
    <property type="molecule type" value="Genomic_DNA"/>
</dbReference>
<keyword evidence="1" id="KW-0812">Transmembrane</keyword>
<dbReference type="Pfam" id="PF03707">
    <property type="entry name" value="MHYT"/>
    <property type="match status" value="3"/>
</dbReference>
<feature type="region of interest" description="Disordered" evidence="2">
    <location>
        <begin position="245"/>
        <end position="264"/>
    </location>
</feature>
<protein>
    <submittedName>
        <fullName evidence="5">NO-binding membrane sensor protein with MHYT domain</fullName>
    </submittedName>
</protein>
<keyword evidence="6" id="KW-1185">Reference proteome</keyword>
<evidence type="ECO:0000256" key="1">
    <source>
        <dbReference type="PROSITE-ProRule" id="PRU00244"/>
    </source>
</evidence>